<dbReference type="RefSeq" id="WP_338732473.1">
    <property type="nucleotide sequence ID" value="NZ_CP136924.1"/>
</dbReference>
<gene>
    <name evidence="2" type="ORF">R3L15_00075</name>
    <name evidence="1" type="ORF">R3L16_07320</name>
</gene>
<evidence type="ECO:0000313" key="3">
    <source>
        <dbReference type="Proteomes" id="UP001368318"/>
    </source>
</evidence>
<evidence type="ECO:0000313" key="2">
    <source>
        <dbReference type="EMBL" id="WXA13286.1"/>
    </source>
</evidence>
<keyword evidence="3" id="KW-1185">Reference proteome</keyword>
<reference evidence="2 3" key="1">
    <citation type="submission" date="2023-10" db="EMBL/GenBank/DDBJ databases">
        <title>Culture-based analysis of two novel bacteria associated with mangrove crab gills.</title>
        <authorList>
            <person name="Yang X."/>
            <person name="Garuglieri E."/>
            <person name="Van Goethem M.W."/>
            <person name="Fusi M."/>
            <person name="Marasco R."/>
            <person name="Daffonchio D.G."/>
        </authorList>
    </citation>
    <scope>NUCLEOTIDE SEQUENCE</scope>
    <source>
        <strain evidence="2">UG2-1</strain>
        <strain evidence="1">UG2-2</strain>
        <strain evidence="3">UG2_2</strain>
    </source>
</reference>
<dbReference type="AlphaFoldDB" id="A0AAU6P7H4"/>
<protein>
    <submittedName>
        <fullName evidence="2">DUF4270 domain-containing protein</fullName>
    </submittedName>
</protein>
<dbReference type="PROSITE" id="PS51257">
    <property type="entry name" value="PROKAR_LIPOPROTEIN"/>
    <property type="match status" value="1"/>
</dbReference>
<dbReference type="Pfam" id="PF14092">
    <property type="entry name" value="DUF4270"/>
    <property type="match status" value="1"/>
</dbReference>
<evidence type="ECO:0000313" key="1">
    <source>
        <dbReference type="EMBL" id="WXA01566.1"/>
    </source>
</evidence>
<sequence>MKKFTQILKPVLALVILAITFIACDKDYTSLESDIQGVQNFDVVTEKFPVTAYNQKMGPVQTDNLSSNLLGVYDDPIYGKTTASIVTQLVPTSNNYNPDFGENPQVESVILNIPYYSTRIETDNEGNSTYKLDSLFGTEPIKIFIYKNDYFLADYNSESDFSEDEKYYSNANQTINFDSHNAELLYKNEDFLPNASEHLIEVLDENGDVVETNRLTPSLRVHLEDLPEENPNPFFWHELFFQNQDSPVLSNANNFKNFFRGLYLRVEPVNDDGLSFMLDFNNTSASLTLLYTNDDSAPNELLDYTMRFANVNRLNLFENDPSNTIIENAANNANQIDGDETLYLKGGEGAFAVIDLFAGEDNNGVEDGDGLSDNYEAFLASFIDERGHAKKLINEASITFHVDQTIVNGKEPDRVTLYDLKNNVPIADYYYDTNTNSVNPQYSRNQFSRVLERNESNEGVKYKISVTEHLNNIIHRDSTNLKLGLFVTTNIENTTISDVLNEDYTVSNGTVLSPRGTAIYGSNTNVPEDKRLQLEINYTDPNQ</sequence>
<dbReference type="InterPro" id="IPR025366">
    <property type="entry name" value="DUF4270"/>
</dbReference>
<dbReference type="EMBL" id="CP136925">
    <property type="protein sequence ID" value="WXA13286.1"/>
    <property type="molecule type" value="Genomic_DNA"/>
</dbReference>
<dbReference type="Proteomes" id="UP001368318">
    <property type="component" value="Chromosome"/>
</dbReference>
<name>A0AAU6P7H4_9FLAO</name>
<proteinExistence type="predicted"/>
<organism evidence="2">
    <name type="scientific">Mangrovimonas cancribranchiae</name>
    <dbReference type="NCBI Taxonomy" id="3080055"/>
    <lineage>
        <taxon>Bacteria</taxon>
        <taxon>Pseudomonadati</taxon>
        <taxon>Bacteroidota</taxon>
        <taxon>Flavobacteriia</taxon>
        <taxon>Flavobacteriales</taxon>
        <taxon>Flavobacteriaceae</taxon>
        <taxon>Mangrovimonas</taxon>
    </lineage>
</organism>
<accession>A0AAU6P7H4</accession>
<dbReference type="EMBL" id="CP136924">
    <property type="protein sequence ID" value="WXA01566.1"/>
    <property type="molecule type" value="Genomic_DNA"/>
</dbReference>
<dbReference type="KEGG" id="mcaa:R3L15_00075"/>